<comment type="caution">
    <text evidence="1">The sequence shown here is derived from an EMBL/GenBank/DDBJ whole genome shotgun (WGS) entry which is preliminary data.</text>
</comment>
<proteinExistence type="predicted"/>
<dbReference type="GO" id="GO:0005829">
    <property type="term" value="C:cytosol"/>
    <property type="evidence" value="ECO:0007669"/>
    <property type="project" value="TreeGrafter"/>
</dbReference>
<dbReference type="InterPro" id="IPR023214">
    <property type="entry name" value="HAD_sf"/>
</dbReference>
<dbReference type="InterPro" id="IPR006379">
    <property type="entry name" value="HAD-SF_hydro_IIB"/>
</dbReference>
<dbReference type="SUPFAM" id="SSF56784">
    <property type="entry name" value="HAD-like"/>
    <property type="match status" value="1"/>
</dbReference>
<dbReference type="PANTHER" id="PTHR10000:SF8">
    <property type="entry name" value="HAD SUPERFAMILY HYDROLASE-LIKE, TYPE 3"/>
    <property type="match status" value="1"/>
</dbReference>
<dbReference type="SFLD" id="SFLDS00003">
    <property type="entry name" value="Haloacid_Dehalogenase"/>
    <property type="match status" value="1"/>
</dbReference>
<dbReference type="EMBL" id="DVNB01000104">
    <property type="protein sequence ID" value="HIU58180.1"/>
    <property type="molecule type" value="Genomic_DNA"/>
</dbReference>
<dbReference type="PANTHER" id="PTHR10000">
    <property type="entry name" value="PHOSPHOSERINE PHOSPHATASE"/>
    <property type="match status" value="1"/>
</dbReference>
<dbReference type="GO" id="GO:0016791">
    <property type="term" value="F:phosphatase activity"/>
    <property type="evidence" value="ECO:0007669"/>
    <property type="project" value="TreeGrafter"/>
</dbReference>
<dbReference type="Proteomes" id="UP000824109">
    <property type="component" value="Unassembled WGS sequence"/>
</dbReference>
<dbReference type="AlphaFoldDB" id="A0A9D1MD50"/>
<dbReference type="NCBIfam" id="TIGR01484">
    <property type="entry name" value="HAD-SF-IIB"/>
    <property type="match status" value="1"/>
</dbReference>
<dbReference type="NCBIfam" id="TIGR00099">
    <property type="entry name" value="Cof-subfamily"/>
    <property type="match status" value="1"/>
</dbReference>
<reference evidence="1" key="2">
    <citation type="journal article" date="2021" name="PeerJ">
        <title>Extensive microbial diversity within the chicken gut microbiome revealed by metagenomics and culture.</title>
        <authorList>
            <person name="Gilroy R."/>
            <person name="Ravi A."/>
            <person name="Getino M."/>
            <person name="Pursley I."/>
            <person name="Horton D.L."/>
            <person name="Alikhan N.F."/>
            <person name="Baker D."/>
            <person name="Gharbi K."/>
            <person name="Hall N."/>
            <person name="Watson M."/>
            <person name="Adriaenssens E.M."/>
            <person name="Foster-Nyarko E."/>
            <person name="Jarju S."/>
            <person name="Secka A."/>
            <person name="Antonio M."/>
            <person name="Oren A."/>
            <person name="Chaudhuri R.R."/>
            <person name="La Ragione R."/>
            <person name="Hildebrand F."/>
            <person name="Pallen M.J."/>
        </authorList>
    </citation>
    <scope>NUCLEOTIDE SEQUENCE</scope>
    <source>
        <strain evidence="1">USAMLcec3-3695</strain>
    </source>
</reference>
<dbReference type="Gene3D" id="3.40.50.1000">
    <property type="entry name" value="HAD superfamily/HAD-like"/>
    <property type="match status" value="1"/>
</dbReference>
<dbReference type="Pfam" id="PF08282">
    <property type="entry name" value="Hydrolase_3"/>
    <property type="match status" value="1"/>
</dbReference>
<accession>A0A9D1MD50</accession>
<dbReference type="SFLD" id="SFLDG01140">
    <property type="entry name" value="C2.B:_Phosphomannomutase_and_P"/>
    <property type="match status" value="1"/>
</dbReference>
<name>A0A9D1MD50_9FIRM</name>
<dbReference type="GO" id="GO:0000287">
    <property type="term" value="F:magnesium ion binding"/>
    <property type="evidence" value="ECO:0007669"/>
    <property type="project" value="TreeGrafter"/>
</dbReference>
<evidence type="ECO:0000313" key="1">
    <source>
        <dbReference type="EMBL" id="HIU58180.1"/>
    </source>
</evidence>
<reference evidence="1" key="1">
    <citation type="submission" date="2020-10" db="EMBL/GenBank/DDBJ databases">
        <authorList>
            <person name="Gilroy R."/>
        </authorList>
    </citation>
    <scope>NUCLEOTIDE SEQUENCE</scope>
    <source>
        <strain evidence="1">USAMLcec3-3695</strain>
    </source>
</reference>
<sequence>MKKFEGKLLVSDMDATLLNSDHKVSERNREAIEYFISEGGRFTVATGRMVPAVRAYFSQMRINAPALLHNGAKIYDFEKDVPLFEKFIEEPRKNAIRRVHDELPEIGLEVYSEEKVYIYRECSETERFKTRSYDVTYSLPEKVWHKPWIKALLIGERELLDKYEPVYRREYDNGYCVRSGSMYLDVVANGVSKGKALTKLTELLGIERGNVFAVGDNMNDIDMLLAAGNAFAVENAEPAVKAAAGRTVPSCDESAVAYIIEKCMDV</sequence>
<protein>
    <submittedName>
        <fullName evidence="1">HAD family phosphatase</fullName>
    </submittedName>
</protein>
<dbReference type="InterPro" id="IPR000150">
    <property type="entry name" value="Cof"/>
</dbReference>
<gene>
    <name evidence="1" type="ORF">IAA61_10300</name>
</gene>
<dbReference type="InterPro" id="IPR036412">
    <property type="entry name" value="HAD-like_sf"/>
</dbReference>
<evidence type="ECO:0000313" key="2">
    <source>
        <dbReference type="Proteomes" id="UP000824109"/>
    </source>
</evidence>
<organism evidence="1 2">
    <name type="scientific">Candidatus Ornithomonoglobus merdipullorum</name>
    <dbReference type="NCBI Taxonomy" id="2840895"/>
    <lineage>
        <taxon>Bacteria</taxon>
        <taxon>Bacillati</taxon>
        <taxon>Bacillota</taxon>
        <taxon>Clostridia</taxon>
        <taxon>Candidatus Ornithomonoglobus</taxon>
    </lineage>
</organism>
<dbReference type="CDD" id="cd07516">
    <property type="entry name" value="HAD_Pase"/>
    <property type="match status" value="1"/>
</dbReference>
<dbReference type="Gene3D" id="3.30.1240.10">
    <property type="match status" value="1"/>
</dbReference>